<organism evidence="1 2">
    <name type="scientific">Symbiodinium necroappetens</name>
    <dbReference type="NCBI Taxonomy" id="1628268"/>
    <lineage>
        <taxon>Eukaryota</taxon>
        <taxon>Sar</taxon>
        <taxon>Alveolata</taxon>
        <taxon>Dinophyceae</taxon>
        <taxon>Suessiales</taxon>
        <taxon>Symbiodiniaceae</taxon>
        <taxon>Symbiodinium</taxon>
    </lineage>
</organism>
<comment type="caution">
    <text evidence="1">The sequence shown here is derived from an EMBL/GenBank/DDBJ whole genome shotgun (WGS) entry which is preliminary data.</text>
</comment>
<protein>
    <submittedName>
        <fullName evidence="1">Uncharacterized protein</fullName>
    </submittedName>
</protein>
<accession>A0A813C818</accession>
<dbReference type="Proteomes" id="UP000601435">
    <property type="component" value="Unassembled WGS sequence"/>
</dbReference>
<dbReference type="OrthoDB" id="460399at2759"/>
<dbReference type="EMBL" id="CAJNJA010088330">
    <property type="protein sequence ID" value="CAE7939272.1"/>
    <property type="molecule type" value="Genomic_DNA"/>
</dbReference>
<evidence type="ECO:0000313" key="2">
    <source>
        <dbReference type="Proteomes" id="UP000601435"/>
    </source>
</evidence>
<dbReference type="AlphaFoldDB" id="A0A813C818"/>
<gene>
    <name evidence="1" type="ORF">SNEC2469_LOCUS33455</name>
</gene>
<feature type="non-terminal residue" evidence="1">
    <location>
        <position position="509"/>
    </location>
</feature>
<sequence length="509" mass="56012">MQEVLRVYWGYAFTEETVRGPIQKCMQNLVVAMEATQTQTDTPSGSVQMQRLVDAVTVALQSSKSWCEASRPGGTIALQKKCFKALEQAVDFVAKEAATPTETAVSAVRVSELCQKALNSLPELASVPEFQTWEQTVATWVETLKPHVSEEVVNQKCKKLVEVLRQDKREDPGLLSQSVSEACASCQGVLLKDEDFDDGTAAFATVEHLLTAAAGAEPADMLKFARPCESLAAHLPEKNDETAVIAVASIFINMAHLRVSLTEFEKLGQDAAAKVAHEDYKLVEQKILTANLRAEKCLSDFTSQSESVSIFQGPAASLKDLGLRGCTSLKALHTGLALDMDECKQLVLKTAESKLQEHLVKLEKFAFGCADGKKWKDVFLPSEAQGEESASTVIEAAKQWVKEVFAQDVEPQIAVMFKPAKAAYQAMVAILERYKMSEKEWPKNMVHAKHVLATSMATSGEALLLRAIMDENYVQETSSQLKRLANNKFALKLDYRRLLHPIIVAKATE</sequence>
<name>A0A813C818_9DINO</name>
<reference evidence="1" key="1">
    <citation type="submission" date="2021-02" db="EMBL/GenBank/DDBJ databases">
        <authorList>
            <person name="Dougan E. K."/>
            <person name="Rhodes N."/>
            <person name="Thang M."/>
            <person name="Chan C."/>
        </authorList>
    </citation>
    <scope>NUCLEOTIDE SEQUENCE</scope>
</reference>
<keyword evidence="2" id="KW-1185">Reference proteome</keyword>
<proteinExistence type="predicted"/>
<evidence type="ECO:0000313" key="1">
    <source>
        <dbReference type="EMBL" id="CAE7939272.1"/>
    </source>
</evidence>